<evidence type="ECO:0000259" key="1">
    <source>
        <dbReference type="Pfam" id="PF18803"/>
    </source>
</evidence>
<dbReference type="AlphaFoldDB" id="A0A0D0C524"/>
<evidence type="ECO:0000313" key="3">
    <source>
        <dbReference type="Proteomes" id="UP000053593"/>
    </source>
</evidence>
<proteinExistence type="predicted"/>
<gene>
    <name evidence="2" type="ORF">GYMLUDRAFT_102512</name>
</gene>
<feature type="non-terminal residue" evidence="2">
    <location>
        <position position="187"/>
    </location>
</feature>
<dbReference type="Proteomes" id="UP000053593">
    <property type="component" value="Unassembled WGS sequence"/>
</dbReference>
<organism evidence="2 3">
    <name type="scientific">Collybiopsis luxurians FD-317 M1</name>
    <dbReference type="NCBI Taxonomy" id="944289"/>
    <lineage>
        <taxon>Eukaryota</taxon>
        <taxon>Fungi</taxon>
        <taxon>Dikarya</taxon>
        <taxon>Basidiomycota</taxon>
        <taxon>Agaricomycotina</taxon>
        <taxon>Agaricomycetes</taxon>
        <taxon>Agaricomycetidae</taxon>
        <taxon>Agaricales</taxon>
        <taxon>Marasmiineae</taxon>
        <taxon>Omphalotaceae</taxon>
        <taxon>Collybiopsis</taxon>
        <taxon>Collybiopsis luxurians</taxon>
    </lineage>
</organism>
<accession>A0A0D0C524</accession>
<dbReference type="InterPro" id="IPR041457">
    <property type="entry name" value="CxC2_KDZ-assoc"/>
</dbReference>
<dbReference type="OrthoDB" id="3235114at2759"/>
<keyword evidence="3" id="KW-1185">Reference proteome</keyword>
<feature type="non-terminal residue" evidence="2">
    <location>
        <position position="1"/>
    </location>
</feature>
<feature type="domain" description="CxC2-like cysteine cluster KDZ transposase-associated" evidence="1">
    <location>
        <begin position="81"/>
        <end position="187"/>
    </location>
</feature>
<evidence type="ECO:0000313" key="2">
    <source>
        <dbReference type="EMBL" id="KIK52922.1"/>
    </source>
</evidence>
<dbReference type="HOGENOM" id="CLU_003703_1_2_1"/>
<reference evidence="2 3" key="1">
    <citation type="submission" date="2014-04" db="EMBL/GenBank/DDBJ databases">
        <title>Evolutionary Origins and Diversification of the Mycorrhizal Mutualists.</title>
        <authorList>
            <consortium name="DOE Joint Genome Institute"/>
            <consortium name="Mycorrhizal Genomics Consortium"/>
            <person name="Kohler A."/>
            <person name="Kuo A."/>
            <person name="Nagy L.G."/>
            <person name="Floudas D."/>
            <person name="Copeland A."/>
            <person name="Barry K.W."/>
            <person name="Cichocki N."/>
            <person name="Veneault-Fourrey C."/>
            <person name="LaButti K."/>
            <person name="Lindquist E.A."/>
            <person name="Lipzen A."/>
            <person name="Lundell T."/>
            <person name="Morin E."/>
            <person name="Murat C."/>
            <person name="Riley R."/>
            <person name="Ohm R."/>
            <person name="Sun H."/>
            <person name="Tunlid A."/>
            <person name="Henrissat B."/>
            <person name="Grigoriev I.V."/>
            <person name="Hibbett D.S."/>
            <person name="Martin F."/>
        </authorList>
    </citation>
    <scope>NUCLEOTIDE SEQUENCE [LARGE SCALE GENOMIC DNA]</scope>
    <source>
        <strain evidence="2 3">FD-317 M1</strain>
    </source>
</reference>
<dbReference type="EMBL" id="KN834836">
    <property type="protein sequence ID" value="KIK52922.1"/>
    <property type="molecule type" value="Genomic_DNA"/>
</dbReference>
<dbReference type="Pfam" id="PF18803">
    <property type="entry name" value="CxC2"/>
    <property type="match status" value="1"/>
</dbReference>
<sequence length="187" mass="21060">WLAQYRESYLDSHISFDGRGCIWLSHNGTCTRCKAVEGIYWCTDCTGGAPYCQDCIIKVHLSLPLHTIQKWENNCFKKISLHSLGLRFQLGHLLGQTCSIPEAGHSNFFVIHHNSIHRVAIRYCGCVSAPPLHEQLLEIGWWPATAQEPQTAATIHVLQAFHVLNLCSHLTLTDFYQSLEELTDGTG</sequence>
<protein>
    <recommendedName>
        <fullName evidence="1">CxC2-like cysteine cluster KDZ transposase-associated domain-containing protein</fullName>
    </recommendedName>
</protein>
<name>A0A0D0C524_9AGAR</name>